<proteinExistence type="predicted"/>
<evidence type="ECO:0000313" key="3">
    <source>
        <dbReference type="EMBL" id="GES93848.1"/>
    </source>
</evidence>
<accession>A0A2Z6QEQ3</accession>
<dbReference type="EMBL" id="BLAL01000229">
    <property type="protein sequence ID" value="GES93848.1"/>
    <property type="molecule type" value="Genomic_DNA"/>
</dbReference>
<dbReference type="EMBL" id="BEXD01000396">
    <property type="protein sequence ID" value="GBB87082.1"/>
    <property type="molecule type" value="Genomic_DNA"/>
</dbReference>
<protein>
    <submittedName>
        <fullName evidence="2">Uncharacterized protein</fullName>
    </submittedName>
</protein>
<dbReference type="Proteomes" id="UP000247702">
    <property type="component" value="Unassembled WGS sequence"/>
</dbReference>
<reference evidence="2 4" key="1">
    <citation type="submission" date="2017-11" db="EMBL/GenBank/DDBJ databases">
        <title>The genome of Rhizophagus clarus HR1 reveals common genetic basis of auxotrophy among arbuscular mycorrhizal fungi.</title>
        <authorList>
            <person name="Kobayashi Y."/>
        </authorList>
    </citation>
    <scope>NUCLEOTIDE SEQUENCE [LARGE SCALE GENOMIC DNA]</scope>
    <source>
        <strain evidence="2 4">HR1</strain>
    </source>
</reference>
<dbReference type="AlphaFoldDB" id="A0A2Z6QEQ3"/>
<organism evidence="2 4">
    <name type="scientific">Rhizophagus clarus</name>
    <dbReference type="NCBI Taxonomy" id="94130"/>
    <lineage>
        <taxon>Eukaryota</taxon>
        <taxon>Fungi</taxon>
        <taxon>Fungi incertae sedis</taxon>
        <taxon>Mucoromycota</taxon>
        <taxon>Glomeromycotina</taxon>
        <taxon>Glomeromycetes</taxon>
        <taxon>Glomerales</taxon>
        <taxon>Glomeraceae</taxon>
        <taxon>Rhizophagus</taxon>
    </lineage>
</organism>
<comment type="caution">
    <text evidence="2">The sequence shown here is derived from an EMBL/GenBank/DDBJ whole genome shotgun (WGS) entry which is preliminary data.</text>
</comment>
<dbReference type="Proteomes" id="UP000615446">
    <property type="component" value="Unassembled WGS sequence"/>
</dbReference>
<reference evidence="3" key="2">
    <citation type="submission" date="2019-10" db="EMBL/GenBank/DDBJ databases">
        <title>Conservation and host-specific expression of non-tandemly repeated heterogenous ribosome RNA gene in arbuscular mycorrhizal fungi.</title>
        <authorList>
            <person name="Maeda T."/>
            <person name="Kobayashi Y."/>
            <person name="Nakagawa T."/>
            <person name="Ezawa T."/>
            <person name="Yamaguchi K."/>
            <person name="Bino T."/>
            <person name="Nishimoto Y."/>
            <person name="Shigenobu S."/>
            <person name="Kawaguchi M."/>
        </authorList>
    </citation>
    <scope>NUCLEOTIDE SEQUENCE</scope>
    <source>
        <strain evidence="3">HR1</strain>
    </source>
</reference>
<sequence>MPPISDPESASKQSEQSDDMSALTTNKKHKDKSSTGDNNLIITDYQPDANDMNLILDLVVYDIPAKGVIINSSAN</sequence>
<evidence type="ECO:0000313" key="4">
    <source>
        <dbReference type="Proteomes" id="UP000247702"/>
    </source>
</evidence>
<keyword evidence="4" id="KW-1185">Reference proteome</keyword>
<feature type="region of interest" description="Disordered" evidence="1">
    <location>
        <begin position="1"/>
        <end position="44"/>
    </location>
</feature>
<name>A0A2Z6QEQ3_9GLOM</name>
<evidence type="ECO:0000313" key="2">
    <source>
        <dbReference type="EMBL" id="GBB87082.1"/>
    </source>
</evidence>
<evidence type="ECO:0000256" key="1">
    <source>
        <dbReference type="SAM" id="MobiDB-lite"/>
    </source>
</evidence>
<gene>
    <name evidence="3" type="ORF">RCL2_002059800</name>
    <name evidence="2" type="ORF">RclHR1_13540009</name>
</gene>